<reference evidence="6 7" key="1">
    <citation type="journal article" date="2016" name="Nat. Commun.">
        <title>Thousands of microbial genomes shed light on interconnected biogeochemical processes in an aquifer system.</title>
        <authorList>
            <person name="Anantharaman K."/>
            <person name="Brown C.T."/>
            <person name="Hug L.A."/>
            <person name="Sharon I."/>
            <person name="Castelle C.J."/>
            <person name="Probst A.J."/>
            <person name="Thomas B.C."/>
            <person name="Singh A."/>
            <person name="Wilkins M.J."/>
            <person name="Karaoz U."/>
            <person name="Brodie E.L."/>
            <person name="Williams K.H."/>
            <person name="Hubbard S.S."/>
            <person name="Banfield J.F."/>
        </authorList>
    </citation>
    <scope>NUCLEOTIDE SEQUENCE [LARGE SCALE GENOMIC DNA]</scope>
</reference>
<gene>
    <name evidence="4" type="primary">rplQ</name>
    <name evidence="6" type="ORF">A3C88_00245</name>
</gene>
<dbReference type="InterPro" id="IPR047859">
    <property type="entry name" value="Ribosomal_bL17_CS"/>
</dbReference>
<dbReference type="Gene3D" id="3.90.1030.10">
    <property type="entry name" value="Ribosomal protein L17"/>
    <property type="match status" value="1"/>
</dbReference>
<dbReference type="STRING" id="1802685.A3C88_00245"/>
<dbReference type="HAMAP" id="MF_01368">
    <property type="entry name" value="Ribosomal_bL17"/>
    <property type="match status" value="1"/>
</dbReference>
<sequence>MRRGNHRKFGLETNQRNALYKSLATALIEHGKIKTTEAKAKSLVRFVERLITLAKKQNLNARRELLGHVGEKAVGKLMNDIAKQYGDRNGGYTRIIKLGARRGDSADMAIVEFTA</sequence>
<proteinExistence type="inferred from homology"/>
<comment type="subunit">
    <text evidence="4">Part of the 50S ribosomal subunit. Contacts protein L32.</text>
</comment>
<name>A0A1F8FUE7_9BACT</name>
<dbReference type="GO" id="GO:0006412">
    <property type="term" value="P:translation"/>
    <property type="evidence" value="ECO:0007669"/>
    <property type="project" value="UniProtKB-UniRule"/>
</dbReference>
<accession>A0A1F8FUE7</accession>
<comment type="similarity">
    <text evidence="1 4 5">Belongs to the bacterial ribosomal protein bL17 family.</text>
</comment>
<organism evidence="6 7">
    <name type="scientific">Candidatus Yanofskybacteria bacterium RIFCSPHIGHO2_02_FULL_50_12</name>
    <dbReference type="NCBI Taxonomy" id="1802685"/>
    <lineage>
        <taxon>Bacteria</taxon>
        <taxon>Candidatus Yanofskyibacteriota</taxon>
    </lineage>
</organism>
<dbReference type="InterPro" id="IPR036373">
    <property type="entry name" value="Ribosomal_bL17_sf"/>
</dbReference>
<comment type="caution">
    <text evidence="6">The sequence shown here is derived from an EMBL/GenBank/DDBJ whole genome shotgun (WGS) entry which is preliminary data.</text>
</comment>
<dbReference type="AlphaFoldDB" id="A0A1F8FUE7"/>
<dbReference type="SUPFAM" id="SSF64263">
    <property type="entry name" value="Prokaryotic ribosomal protein L17"/>
    <property type="match status" value="1"/>
</dbReference>
<keyword evidence="3 4" id="KW-0687">Ribonucleoprotein</keyword>
<dbReference type="PANTHER" id="PTHR14413">
    <property type="entry name" value="RIBOSOMAL PROTEIN L17"/>
    <property type="match status" value="1"/>
</dbReference>
<dbReference type="GO" id="GO:0022625">
    <property type="term" value="C:cytosolic large ribosomal subunit"/>
    <property type="evidence" value="ECO:0007669"/>
    <property type="project" value="TreeGrafter"/>
</dbReference>
<dbReference type="InterPro" id="IPR000456">
    <property type="entry name" value="Ribosomal_bL17"/>
</dbReference>
<keyword evidence="2 4" id="KW-0689">Ribosomal protein</keyword>
<evidence type="ECO:0000313" key="7">
    <source>
        <dbReference type="Proteomes" id="UP000178117"/>
    </source>
</evidence>
<evidence type="ECO:0000256" key="4">
    <source>
        <dbReference type="HAMAP-Rule" id="MF_01368"/>
    </source>
</evidence>
<dbReference type="PROSITE" id="PS01167">
    <property type="entry name" value="RIBOSOMAL_L17"/>
    <property type="match status" value="1"/>
</dbReference>
<dbReference type="GO" id="GO:0003735">
    <property type="term" value="F:structural constituent of ribosome"/>
    <property type="evidence" value="ECO:0007669"/>
    <property type="project" value="InterPro"/>
</dbReference>
<dbReference type="EMBL" id="MGJZ01000025">
    <property type="protein sequence ID" value="OGN16783.1"/>
    <property type="molecule type" value="Genomic_DNA"/>
</dbReference>
<dbReference type="Proteomes" id="UP000178117">
    <property type="component" value="Unassembled WGS sequence"/>
</dbReference>
<evidence type="ECO:0000256" key="3">
    <source>
        <dbReference type="ARBA" id="ARBA00023274"/>
    </source>
</evidence>
<dbReference type="Pfam" id="PF01196">
    <property type="entry name" value="Ribosomal_L17"/>
    <property type="match status" value="1"/>
</dbReference>
<evidence type="ECO:0000256" key="1">
    <source>
        <dbReference type="ARBA" id="ARBA00008777"/>
    </source>
</evidence>
<dbReference type="NCBIfam" id="TIGR00059">
    <property type="entry name" value="L17"/>
    <property type="match status" value="1"/>
</dbReference>
<dbReference type="PANTHER" id="PTHR14413:SF16">
    <property type="entry name" value="LARGE RIBOSOMAL SUBUNIT PROTEIN BL17M"/>
    <property type="match status" value="1"/>
</dbReference>
<protein>
    <recommendedName>
        <fullName evidence="4">Large ribosomal subunit protein bL17</fullName>
    </recommendedName>
</protein>
<evidence type="ECO:0000256" key="5">
    <source>
        <dbReference type="RuleBase" id="RU000660"/>
    </source>
</evidence>
<evidence type="ECO:0000256" key="2">
    <source>
        <dbReference type="ARBA" id="ARBA00022980"/>
    </source>
</evidence>
<evidence type="ECO:0000313" key="6">
    <source>
        <dbReference type="EMBL" id="OGN16783.1"/>
    </source>
</evidence>